<evidence type="ECO:0000259" key="18">
    <source>
        <dbReference type="PROSITE" id="PS51777"/>
    </source>
</evidence>
<evidence type="ECO:0000256" key="12">
    <source>
        <dbReference type="ARBA" id="ARBA00075367"/>
    </source>
</evidence>
<evidence type="ECO:0000256" key="9">
    <source>
        <dbReference type="ARBA" id="ARBA00023228"/>
    </source>
</evidence>
<dbReference type="GO" id="GO:0048471">
    <property type="term" value="C:perinuclear region of cytoplasm"/>
    <property type="evidence" value="ECO:0007669"/>
    <property type="project" value="UniProtKB-SubCell"/>
</dbReference>
<feature type="region of interest" description="Disordered" evidence="16">
    <location>
        <begin position="617"/>
        <end position="663"/>
    </location>
</feature>
<dbReference type="GO" id="GO:0005829">
    <property type="term" value="C:cytosol"/>
    <property type="evidence" value="ECO:0007669"/>
    <property type="project" value="UniProtKB-ARBA"/>
</dbReference>
<reference evidence="19" key="2">
    <citation type="submission" date="2025-08" db="UniProtKB">
        <authorList>
            <consortium name="Ensembl"/>
        </authorList>
    </citation>
    <scope>IDENTIFICATION</scope>
</reference>
<evidence type="ECO:0000256" key="8">
    <source>
        <dbReference type="ARBA" id="ARBA00023136"/>
    </source>
</evidence>
<evidence type="ECO:0000256" key="5">
    <source>
        <dbReference type="ARBA" id="ARBA00022553"/>
    </source>
</evidence>
<feature type="compositionally biased region" description="Polar residues" evidence="16">
    <location>
        <begin position="887"/>
        <end position="903"/>
    </location>
</feature>
<evidence type="ECO:0000256" key="3">
    <source>
        <dbReference type="ARBA" id="ARBA00009866"/>
    </source>
</evidence>
<feature type="region of interest" description="Disordered" evidence="16">
    <location>
        <begin position="835"/>
        <end position="866"/>
    </location>
</feature>
<evidence type="ECO:0000256" key="14">
    <source>
        <dbReference type="ARBA" id="ARBA00078388"/>
    </source>
</evidence>
<dbReference type="eggNOG" id="KOG2077">
    <property type="taxonomic scope" value="Eukaryota"/>
</dbReference>
<feature type="domain" description="RH1" evidence="17">
    <location>
        <begin position="9"/>
        <end position="97"/>
    </location>
</feature>
<sequence>PTNMELDDVVLYQDDSGDSDVMSERVAGLASSIYREFERLIEKYDEDVVKDLMPLVVGLLENLDSVFAANKEHVVELELLKEDNEQLVTQYEREKALRKHAEERYITLEDSQDGEKKDLQSRLVTSESHARQLELKTKNYADQISRFEEREAELKREYNALHQRHTEMIHSYMEHLERAKHQHPTTPAEPSDTGSSDIILPGSPLRKWNKSRKERPISMVFQLPVPDGMTPEFQRDPVDTPSEPWRFNNLSHPQCNTSIQSPLELTWSGGSVTLLSPHEVANGKHALTSSSPLSATSSDVAMESVEQEPSGGLNRKSGKPENGENKETSRRCMSVLKQKSRNWSTDGEESPEKSEVQAIIESTPELDMDFDGCQGTSTPTKGGIENPAFGRNNDSLFDELASAGNDMIGDVDEGANLLDEFSARRSFPGMGREVEHLIHENTQLLETKNALNVVKNDLIAQLDDLSCEKEVLRGELEAVAQAKTKLEEKNKELEEELRKVKAELDEAKQKVKNENEDDVTLCLQSDVPTAQRKRFTRVEMARVLMERNQYKERLMELQEAVRWTEMIRASKENPALPEKKKSSLWQFFSRLFSSSGGAGKKPAGEAPVNVKYNAPTSQIQPSVKKKSSTLQQLPSDKSKAFDFLNEDPPPESSVSRREQKRAQYKQVKAHVQKEDGRVQAYGWSLPKKYKTFQANGGQADGKMKNLPVPVFLRPLDEKDPTMKLWCAAGVNLSGGKTRDGDVSGAESPRKKRGSQSSVDELDQELKVRHFPRQEQQKELRHQDEFSSLVWISTSTQSNSNVVVIDANQPGNILESFFVCNSHVFCISSVPGARETDYPAGEEVSSSTDAGPAGDGDLSTANSGSEGGDSILGGIAVVGCDGEGATAVPQTADGSDPPTLTTDSRAAEEAMEAVETSAGPVNHSESLRGIYAEHVFTDPLGAQQTRETPANYSQRESDLLKDGVSSNPNAEEQDLMIEEAQKMSSVLPTMWLGAQNGCVYVHSSVAHWKKCLHSIKLKKPVIGIVHVKGRVLVSLSDSTLAIFHRGTDGQWDLTNYHLLDLGKQHHSIRCMTVVHDRVWCGYRNKIHVVHPRAMKVEKTFDAHPRKDSQVRQLAWHGDGIWVSIKLDSTLRLFHAHTHQHLQDIDIEPYVSKMLGTGKLGFSFVRITALMVSCSRLWIGTGNGVIISVPVTESKKLTYCQILAITANNVAKSPGNNPGGVVRVYGDDSGDKVTAGTIVPYCSMAHAQLSFHGHRNAVQFFAAVPGNSLSGHTDPSASSGGESAGDKSADSSAQEGSRSMLVMSGGEGYIDFRMGDEDGEADELDDPALKLQPFLTKAERSHLIVWQVMVGED</sequence>
<dbReference type="Gene3D" id="2.130.10.10">
    <property type="entry name" value="YVTN repeat-like/Quinoprotein amine dehydrogenase"/>
    <property type="match status" value="1"/>
</dbReference>
<evidence type="ECO:0000313" key="19">
    <source>
        <dbReference type="Ensembl" id="ENSPFOP00000018826.1"/>
    </source>
</evidence>
<dbReference type="Ensembl" id="ENSPFOT00000018848.2">
    <property type="protein sequence ID" value="ENSPFOP00000018826.1"/>
    <property type="gene ID" value="ENSPFOG00000018668.2"/>
</dbReference>
<evidence type="ECO:0000256" key="1">
    <source>
        <dbReference type="ARBA" id="ARBA00004556"/>
    </source>
</evidence>
<feature type="region of interest" description="Disordered" evidence="16">
    <location>
        <begin position="285"/>
        <end position="355"/>
    </location>
</feature>
<keyword evidence="8" id="KW-0472">Membrane</keyword>
<name>A0A087YLC3_POEFO</name>
<protein>
    <recommendedName>
        <fullName evidence="11">C-Jun-amino-terminal kinase-interacting protein 4</fullName>
    </recommendedName>
    <alternativeName>
        <fullName evidence="13">JNK-associated leucine-zipper protein</fullName>
    </alternativeName>
    <alternativeName>
        <fullName evidence="14">Mitogen-activated protein kinase 8-interacting protein 4</fullName>
    </alternativeName>
    <alternativeName>
        <fullName evidence="12">Sperm-associated antigen 9</fullName>
    </alternativeName>
</protein>
<dbReference type="EMBL" id="AYCK01000824">
    <property type="status" value="NOT_ANNOTATED_CDS"/>
    <property type="molecule type" value="Genomic_DNA"/>
</dbReference>
<feature type="compositionally biased region" description="Basic and acidic residues" evidence="16">
    <location>
        <begin position="763"/>
        <end position="779"/>
    </location>
</feature>
<dbReference type="PANTHER" id="PTHR13886:SF2">
    <property type="entry name" value="C-JUN-AMINO-TERMINAL KINASE-INTERACTING PROTEIN 4"/>
    <property type="match status" value="1"/>
</dbReference>
<feature type="region of interest" description="Disordered" evidence="16">
    <location>
        <begin position="736"/>
        <end position="779"/>
    </location>
</feature>
<dbReference type="InterPro" id="IPR036322">
    <property type="entry name" value="WD40_repeat_dom_sf"/>
</dbReference>
<evidence type="ECO:0000313" key="20">
    <source>
        <dbReference type="Proteomes" id="UP000028760"/>
    </source>
</evidence>
<evidence type="ECO:0000256" key="15">
    <source>
        <dbReference type="SAM" id="Coils"/>
    </source>
</evidence>
<dbReference type="GeneTree" id="ENSGT00940000153496"/>
<dbReference type="Gene3D" id="1.20.5.1000">
    <property type="entry name" value="arf6 gtpase in complex with a specific effector, jip4"/>
    <property type="match status" value="1"/>
</dbReference>
<feature type="region of interest" description="Disordered" evidence="16">
    <location>
        <begin position="885"/>
        <end position="923"/>
    </location>
</feature>
<comment type="subcellular location">
    <subcellularLocation>
        <location evidence="1">Cytoplasm</location>
        <location evidence="1">Perinuclear region</location>
    </subcellularLocation>
    <subcellularLocation>
        <location evidence="2">Lysosome membrane</location>
    </subcellularLocation>
</comment>
<feature type="compositionally biased region" description="Low complexity" evidence="16">
    <location>
        <begin position="286"/>
        <end position="298"/>
    </location>
</feature>
<keyword evidence="20" id="KW-1185">Reference proteome</keyword>
<dbReference type="Pfam" id="PF19056">
    <property type="entry name" value="WD40_2"/>
    <property type="match status" value="1"/>
</dbReference>
<dbReference type="PROSITE" id="PS51776">
    <property type="entry name" value="RH1"/>
    <property type="match status" value="1"/>
</dbReference>
<keyword evidence="7 15" id="KW-0175">Coiled coil</keyword>
<dbReference type="InterPro" id="IPR015943">
    <property type="entry name" value="WD40/YVTN_repeat-like_dom_sf"/>
</dbReference>
<comment type="function">
    <text evidence="10">The JNK-interacting protein (JIP) group of scaffold proteins selectively mediates JNK signaling by aggregating specific components of the MAPK cascade to form a functional JNK signaling module. Regulates lysosomal positioning by acting as an adapter protein which links PIP4P1-positive lysosomes to the dynein-dynactin complex. Assists PIKFYVE selective functionality in microtubule-based endosome-to-TGN trafficking.</text>
</comment>
<feature type="coiled-coil region" evidence="15">
    <location>
        <begin position="455"/>
        <end position="560"/>
    </location>
</feature>
<dbReference type="GO" id="GO:0019894">
    <property type="term" value="F:kinesin binding"/>
    <property type="evidence" value="ECO:0007669"/>
    <property type="project" value="TreeGrafter"/>
</dbReference>
<proteinExistence type="inferred from homology"/>
<reference evidence="20" key="1">
    <citation type="submission" date="2013-10" db="EMBL/GenBank/DDBJ databases">
        <authorList>
            <person name="Schartl M."/>
            <person name="Warren W."/>
        </authorList>
    </citation>
    <scope>NUCLEOTIDE SEQUENCE [LARGE SCALE GENOMIC DNA]</scope>
    <source>
        <strain evidence="20">female</strain>
    </source>
</reference>
<dbReference type="InterPro" id="IPR034743">
    <property type="entry name" value="RH1"/>
</dbReference>
<dbReference type="PROSITE" id="PS51777">
    <property type="entry name" value="RH2"/>
    <property type="match status" value="1"/>
</dbReference>
<feature type="domain" description="RH2" evidence="18">
    <location>
        <begin position="532"/>
        <end position="638"/>
    </location>
</feature>
<evidence type="ECO:0000256" key="11">
    <source>
        <dbReference type="ARBA" id="ARBA00071160"/>
    </source>
</evidence>
<evidence type="ECO:0000256" key="2">
    <source>
        <dbReference type="ARBA" id="ARBA00004656"/>
    </source>
</evidence>
<accession>A0A087YLC3</accession>
<dbReference type="EMBL" id="AYCK01000823">
    <property type="status" value="NOT_ANNOTATED_CDS"/>
    <property type="molecule type" value="Genomic_DNA"/>
</dbReference>
<dbReference type="OMA" id="DXASREN"/>
<dbReference type="GO" id="GO:0005765">
    <property type="term" value="C:lysosomal membrane"/>
    <property type="evidence" value="ECO:0007669"/>
    <property type="project" value="UniProtKB-SubCell"/>
</dbReference>
<keyword evidence="9" id="KW-0458">Lysosome</keyword>
<dbReference type="GO" id="GO:0030159">
    <property type="term" value="F:signaling receptor complex adaptor activity"/>
    <property type="evidence" value="ECO:0007669"/>
    <property type="project" value="TreeGrafter"/>
</dbReference>
<dbReference type="GO" id="GO:0008432">
    <property type="term" value="F:JUN kinase binding"/>
    <property type="evidence" value="ECO:0007669"/>
    <property type="project" value="TreeGrafter"/>
</dbReference>
<dbReference type="FunFam" id="1.20.5.1000:FF:000001">
    <property type="entry name" value="C-Jun-amino-terminal kinase-interacting protein 3 isoform X2"/>
    <property type="match status" value="1"/>
</dbReference>
<evidence type="ECO:0000259" key="17">
    <source>
        <dbReference type="PROSITE" id="PS51776"/>
    </source>
</evidence>
<dbReference type="InterPro" id="IPR032486">
    <property type="entry name" value="JIP_LZII"/>
</dbReference>
<evidence type="ECO:0000256" key="10">
    <source>
        <dbReference type="ARBA" id="ARBA00056878"/>
    </source>
</evidence>
<feature type="compositionally biased region" description="Polar residues" evidence="16">
    <location>
        <begin position="1269"/>
        <end position="1279"/>
    </location>
</feature>
<dbReference type="GO" id="GO:0016192">
    <property type="term" value="P:vesicle-mediated transport"/>
    <property type="evidence" value="ECO:0007669"/>
    <property type="project" value="TreeGrafter"/>
</dbReference>
<dbReference type="FunFam" id="1.20.58.1770:FF:000001">
    <property type="entry name" value="C-Jun-amino-terminal kinase-interacting protein 3 isoform X1"/>
    <property type="match status" value="1"/>
</dbReference>
<evidence type="ECO:0000256" key="16">
    <source>
        <dbReference type="SAM" id="MobiDB-lite"/>
    </source>
</evidence>
<dbReference type="GO" id="GO:0005078">
    <property type="term" value="F:MAP-kinase scaffold activity"/>
    <property type="evidence" value="ECO:0007669"/>
    <property type="project" value="InterPro"/>
</dbReference>
<dbReference type="Pfam" id="PF16471">
    <property type="entry name" value="JIP_LZII"/>
    <property type="match status" value="1"/>
</dbReference>
<keyword evidence="5" id="KW-0597">Phosphoprotein</keyword>
<feature type="region of interest" description="Disordered" evidence="16">
    <location>
        <begin position="1269"/>
        <end position="1296"/>
    </location>
</feature>
<dbReference type="Proteomes" id="UP000028760">
    <property type="component" value="Unassembled WGS sequence"/>
</dbReference>
<evidence type="ECO:0000256" key="7">
    <source>
        <dbReference type="ARBA" id="ARBA00023054"/>
    </source>
</evidence>
<dbReference type="FunFam" id="2.130.10.10:FF:000700">
    <property type="entry name" value="Sperm-associated antigen 9a"/>
    <property type="match status" value="1"/>
</dbReference>
<keyword evidence="6" id="KW-0007">Acetylation</keyword>
<feature type="region of interest" description="Disordered" evidence="16">
    <location>
        <begin position="179"/>
        <end position="211"/>
    </location>
</feature>
<evidence type="ECO:0000256" key="4">
    <source>
        <dbReference type="ARBA" id="ARBA00022490"/>
    </source>
</evidence>
<dbReference type="Pfam" id="PF09744">
    <property type="entry name" value="RH1"/>
    <property type="match status" value="1"/>
</dbReference>
<evidence type="ECO:0000256" key="13">
    <source>
        <dbReference type="ARBA" id="ARBA00077184"/>
    </source>
</evidence>
<dbReference type="SUPFAM" id="SSF50978">
    <property type="entry name" value="WD40 repeat-like"/>
    <property type="match status" value="1"/>
</dbReference>
<comment type="similarity">
    <text evidence="3">Belongs to the JIP scaffold family.</text>
</comment>
<dbReference type="PANTHER" id="PTHR13886">
    <property type="entry name" value="JNK/SAPK-ASSOCIATED PROTEIN"/>
    <property type="match status" value="1"/>
</dbReference>
<keyword evidence="4" id="KW-0963">Cytoplasm</keyword>
<reference evidence="19" key="3">
    <citation type="submission" date="2025-09" db="UniProtKB">
        <authorList>
            <consortium name="Ensembl"/>
        </authorList>
    </citation>
    <scope>IDENTIFICATION</scope>
</reference>
<evidence type="ECO:0000256" key="6">
    <source>
        <dbReference type="ARBA" id="ARBA00022990"/>
    </source>
</evidence>
<organism evidence="19 20">
    <name type="scientific">Poecilia formosa</name>
    <name type="common">Amazon molly</name>
    <name type="synonym">Limia formosa</name>
    <dbReference type="NCBI Taxonomy" id="48698"/>
    <lineage>
        <taxon>Eukaryota</taxon>
        <taxon>Metazoa</taxon>
        <taxon>Chordata</taxon>
        <taxon>Craniata</taxon>
        <taxon>Vertebrata</taxon>
        <taxon>Euteleostomi</taxon>
        <taxon>Actinopterygii</taxon>
        <taxon>Neopterygii</taxon>
        <taxon>Teleostei</taxon>
        <taxon>Neoteleostei</taxon>
        <taxon>Acanthomorphata</taxon>
        <taxon>Ovalentaria</taxon>
        <taxon>Atherinomorphae</taxon>
        <taxon>Cyprinodontiformes</taxon>
        <taxon>Poeciliidae</taxon>
        <taxon>Poeciliinae</taxon>
        <taxon>Poecilia</taxon>
    </lineage>
</organism>
<feature type="compositionally biased region" description="Basic and acidic residues" evidence="16">
    <location>
        <begin position="318"/>
        <end position="330"/>
    </location>
</feature>
<dbReference type="InterPro" id="IPR034744">
    <property type="entry name" value="RH2"/>
</dbReference>
<dbReference type="Gene3D" id="1.20.58.1770">
    <property type="match status" value="1"/>
</dbReference>
<dbReference type="STRING" id="48698.ENSPFOP00000018826"/>
<feature type="coiled-coil region" evidence="15">
    <location>
        <begin position="70"/>
        <end position="164"/>
    </location>
</feature>
<dbReference type="InterPro" id="IPR039911">
    <property type="entry name" value="JIP3/JIP4"/>
</dbReference>